<dbReference type="SMART" id="SM00248">
    <property type="entry name" value="ANK"/>
    <property type="match status" value="4"/>
</dbReference>
<feature type="repeat" description="ANK" evidence="3">
    <location>
        <begin position="603"/>
        <end position="635"/>
    </location>
</feature>
<feature type="region of interest" description="Disordered" evidence="4">
    <location>
        <begin position="496"/>
        <end position="547"/>
    </location>
</feature>
<evidence type="ECO:0000256" key="3">
    <source>
        <dbReference type="PROSITE-ProRule" id="PRU00023"/>
    </source>
</evidence>
<keyword evidence="6" id="KW-1185">Reference proteome</keyword>
<proteinExistence type="predicted"/>
<dbReference type="Pfam" id="PF00023">
    <property type="entry name" value="Ank"/>
    <property type="match status" value="1"/>
</dbReference>
<dbReference type="PROSITE" id="PS50297">
    <property type="entry name" value="ANK_REP_REGION"/>
    <property type="match status" value="4"/>
</dbReference>
<dbReference type="Proteomes" id="UP000184330">
    <property type="component" value="Unassembled WGS sequence"/>
</dbReference>
<feature type="compositionally biased region" description="Polar residues" evidence="4">
    <location>
        <begin position="501"/>
        <end position="516"/>
    </location>
</feature>
<dbReference type="PANTHER" id="PTHR24198:SF165">
    <property type="entry name" value="ANKYRIN REPEAT-CONTAINING PROTEIN-RELATED"/>
    <property type="match status" value="1"/>
</dbReference>
<gene>
    <name evidence="5" type="ORF">PAC_07523</name>
</gene>
<dbReference type="PROSITE" id="PS50088">
    <property type="entry name" value="ANK_REPEAT"/>
    <property type="match status" value="4"/>
</dbReference>
<evidence type="ECO:0000256" key="1">
    <source>
        <dbReference type="ARBA" id="ARBA00022737"/>
    </source>
</evidence>
<keyword evidence="2 3" id="KW-0040">ANK repeat</keyword>
<feature type="region of interest" description="Disordered" evidence="4">
    <location>
        <begin position="279"/>
        <end position="311"/>
    </location>
</feature>
<accession>A0A1L7WXZ6</accession>
<protein>
    <submittedName>
        <fullName evidence="5">Uncharacterized protein</fullName>
    </submittedName>
</protein>
<feature type="repeat" description="ANK" evidence="3">
    <location>
        <begin position="705"/>
        <end position="730"/>
    </location>
</feature>
<dbReference type="InterPro" id="IPR036770">
    <property type="entry name" value="Ankyrin_rpt-contain_sf"/>
</dbReference>
<dbReference type="EMBL" id="FJOG01000010">
    <property type="protein sequence ID" value="CZR57634.1"/>
    <property type="molecule type" value="Genomic_DNA"/>
</dbReference>
<feature type="compositionally biased region" description="Polar residues" evidence="4">
    <location>
        <begin position="279"/>
        <end position="293"/>
    </location>
</feature>
<evidence type="ECO:0000256" key="4">
    <source>
        <dbReference type="SAM" id="MobiDB-lite"/>
    </source>
</evidence>
<dbReference type="PANTHER" id="PTHR24198">
    <property type="entry name" value="ANKYRIN REPEAT AND PROTEIN KINASE DOMAIN-CONTAINING PROTEIN"/>
    <property type="match status" value="1"/>
</dbReference>
<feature type="repeat" description="ANK" evidence="3">
    <location>
        <begin position="638"/>
        <end position="671"/>
    </location>
</feature>
<dbReference type="Pfam" id="PF12796">
    <property type="entry name" value="Ank_2"/>
    <property type="match status" value="1"/>
</dbReference>
<organism evidence="5 6">
    <name type="scientific">Phialocephala subalpina</name>
    <dbReference type="NCBI Taxonomy" id="576137"/>
    <lineage>
        <taxon>Eukaryota</taxon>
        <taxon>Fungi</taxon>
        <taxon>Dikarya</taxon>
        <taxon>Ascomycota</taxon>
        <taxon>Pezizomycotina</taxon>
        <taxon>Leotiomycetes</taxon>
        <taxon>Helotiales</taxon>
        <taxon>Mollisiaceae</taxon>
        <taxon>Phialocephala</taxon>
        <taxon>Phialocephala fortinii species complex</taxon>
    </lineage>
</organism>
<dbReference type="OrthoDB" id="195446at2759"/>
<dbReference type="SUPFAM" id="SSF48403">
    <property type="entry name" value="Ankyrin repeat"/>
    <property type="match status" value="1"/>
</dbReference>
<feature type="repeat" description="ANK" evidence="3">
    <location>
        <begin position="672"/>
        <end position="704"/>
    </location>
</feature>
<keyword evidence="1" id="KW-0677">Repeat</keyword>
<dbReference type="PRINTS" id="PR01415">
    <property type="entry name" value="ANKYRIN"/>
</dbReference>
<evidence type="ECO:0000256" key="2">
    <source>
        <dbReference type="ARBA" id="ARBA00023043"/>
    </source>
</evidence>
<sequence length="790" mass="87900">MDGISAASAVVQVLGASLVLSQKIASFILDAKDVAETRSRLFDQVECLYNTVLAVNVMLKRREAQLSTRLVSDDEREIYVQTKTTLEKTQRSVQWLEKVLEKLGGGRTRMCWEKAWLQMKFQVRNPAIAKISRQIETSVSSLQLMLQCINLFVHDETQAVVQTGFDTTKAFIIQTHALMAELKSLVQQSVHGSEAEIIQSEEEKKVAVPEAELGLNSDDIEDQATDMASECLSTASSLCGKISQPGTNIRSARQTTIDSDELRNLDALETILRANHISSSYTPTSQGNLSRRATGSLPMVTTRDSKAKDSKTTAVERFEILTGHIDNDMQMAVTALNEGNYSTAQVRIIGAIETAKEREQVHNFPFEDELAFREILAFAKAKNMEFEEAKHDYESLLQDAQATPCGKDTRGRLCYAVALVYRDEYEYCQEHMGEKDDKLFEVWKNYALWAYDSAMKRPGRPDSVAPWKTHPSLTQAGELLSQMFEYWGEPGKAMTYRQRHPSQSDPKTATSISISDPATMRGPLRDLVPPTPPDSDGQVERAVSQSAEDSVLLGTNLEDLHKSSSTASGLLVLHKIEQNDYETTKWFLDLAEGSVDMEQRNERGLTPLLLAVQKRHTKIVRLLLEHGKSPDVTAKDKNGWTVLHYALSGPEGEDMVELLVAHGADVNAAANDGTTPLHCAVLNNKLHGAEILLKNHVSTEARDTAGRTPMYVAVQKKRHEMVDLLVGGGAVCDRTAWNKPEMKRFFEECEDMGILQPIPPDQVPTPRRESVFSTISKNPIFGKSRNSISS</sequence>
<dbReference type="InterPro" id="IPR002110">
    <property type="entry name" value="Ankyrin_rpt"/>
</dbReference>
<dbReference type="Gene3D" id="1.25.40.20">
    <property type="entry name" value="Ankyrin repeat-containing domain"/>
    <property type="match status" value="2"/>
</dbReference>
<evidence type="ECO:0000313" key="5">
    <source>
        <dbReference type="EMBL" id="CZR57634.1"/>
    </source>
</evidence>
<dbReference type="STRING" id="576137.A0A1L7WXZ6"/>
<name>A0A1L7WXZ6_9HELO</name>
<evidence type="ECO:0000313" key="6">
    <source>
        <dbReference type="Proteomes" id="UP000184330"/>
    </source>
</evidence>
<reference evidence="5 6" key="1">
    <citation type="submission" date="2016-03" db="EMBL/GenBank/DDBJ databases">
        <authorList>
            <person name="Ploux O."/>
        </authorList>
    </citation>
    <scope>NUCLEOTIDE SEQUENCE [LARGE SCALE GENOMIC DNA]</scope>
    <source>
        <strain evidence="5 6">UAMH 11012</strain>
    </source>
</reference>
<dbReference type="AlphaFoldDB" id="A0A1L7WXZ6"/>